<accession>A0ABP5KVB6</accession>
<organism evidence="1 2">
    <name type="scientific">Arthrobacter humicola</name>
    <dbReference type="NCBI Taxonomy" id="409291"/>
    <lineage>
        <taxon>Bacteria</taxon>
        <taxon>Bacillati</taxon>
        <taxon>Actinomycetota</taxon>
        <taxon>Actinomycetes</taxon>
        <taxon>Micrococcales</taxon>
        <taxon>Micrococcaceae</taxon>
        <taxon>Arthrobacter</taxon>
    </lineage>
</organism>
<evidence type="ECO:0000313" key="2">
    <source>
        <dbReference type="Proteomes" id="UP001500102"/>
    </source>
</evidence>
<dbReference type="EMBL" id="BAAAQB010000030">
    <property type="protein sequence ID" value="GAA2136622.1"/>
    <property type="molecule type" value="Genomic_DNA"/>
</dbReference>
<evidence type="ECO:0000313" key="1">
    <source>
        <dbReference type="EMBL" id="GAA2136622.1"/>
    </source>
</evidence>
<proteinExistence type="predicted"/>
<sequence>MVNVLSLDARTEFVDLVCGGMSILTAARRVGATHGTERNWWAQLGHMMTLKMGAVVGLVYPAPHLRGRAGGR</sequence>
<dbReference type="Proteomes" id="UP001500102">
    <property type="component" value="Unassembled WGS sequence"/>
</dbReference>
<keyword evidence="2" id="KW-1185">Reference proteome</keyword>
<comment type="caution">
    <text evidence="1">The sequence shown here is derived from an EMBL/GenBank/DDBJ whole genome shotgun (WGS) entry which is preliminary data.</text>
</comment>
<gene>
    <name evidence="1" type="ORF">GCM10009825_22020</name>
</gene>
<protein>
    <submittedName>
        <fullName evidence="1">Uncharacterized protein</fullName>
    </submittedName>
</protein>
<reference evidence="2" key="1">
    <citation type="journal article" date="2019" name="Int. J. Syst. Evol. Microbiol.">
        <title>The Global Catalogue of Microorganisms (GCM) 10K type strain sequencing project: providing services to taxonomists for standard genome sequencing and annotation.</title>
        <authorList>
            <consortium name="The Broad Institute Genomics Platform"/>
            <consortium name="The Broad Institute Genome Sequencing Center for Infectious Disease"/>
            <person name="Wu L."/>
            <person name="Ma J."/>
        </authorList>
    </citation>
    <scope>NUCLEOTIDE SEQUENCE [LARGE SCALE GENOMIC DNA]</scope>
    <source>
        <strain evidence="2">JCM 15921</strain>
    </source>
</reference>
<name>A0ABP5KVB6_9MICC</name>